<dbReference type="AlphaFoldDB" id="Q8U285"/>
<dbReference type="EMBL" id="AE009950">
    <property type="protein sequence ID" value="AAL81078.1"/>
    <property type="molecule type" value="Genomic_DNA"/>
</dbReference>
<evidence type="ECO:0000313" key="1">
    <source>
        <dbReference type="EMBL" id="AAL81078.1"/>
    </source>
</evidence>
<gene>
    <name evidence="1" type="ordered locus">PF0954</name>
</gene>
<sequence length="122" mass="13941">MYILNVIEDRRYEQIPWTQECSKFVEYPLPQDPSSTGKNATEILLLRLEGKWIFNLTGCAYEDGVLFLKFTSKRVSQYSESSGVIQTPLAYISDLRVVSKVNAEKVIVYIRGDTNKKITVSP</sequence>
<dbReference type="Proteomes" id="UP000001013">
    <property type="component" value="Chromosome"/>
</dbReference>
<reference evidence="1 2" key="1">
    <citation type="journal article" date="1999" name="Genetics">
        <title>Divergence of the hyperthermophilic archaea Pyrococcus furiosus and P. horikoshii inferred from complete genomic sequences.</title>
        <authorList>
            <person name="Maeder D.L."/>
            <person name="Weiss R.B."/>
            <person name="Dunn D.M."/>
            <person name="Cherry J.L."/>
            <person name="Gonzalez J.M."/>
            <person name="DiRuggiero J."/>
            <person name="Robb F.T."/>
        </authorList>
    </citation>
    <scope>NUCLEOTIDE SEQUENCE [LARGE SCALE GENOMIC DNA]</scope>
    <source>
        <strain evidence="2">ATCC 43587 / DSM 3638 / JCM 8422 / Vc1</strain>
    </source>
</reference>
<accession>Q8U285</accession>
<name>Q8U285_PYRFU</name>
<proteinExistence type="predicted"/>
<dbReference type="PaxDb" id="186497-PF0954"/>
<dbReference type="KEGG" id="pfu:PF0954"/>
<dbReference type="STRING" id="186497.PF0954"/>
<organism evidence="1 2">
    <name type="scientific">Pyrococcus furiosus (strain ATCC 43587 / DSM 3638 / JCM 8422 / Vc1)</name>
    <dbReference type="NCBI Taxonomy" id="186497"/>
    <lineage>
        <taxon>Archaea</taxon>
        <taxon>Methanobacteriati</taxon>
        <taxon>Methanobacteriota</taxon>
        <taxon>Thermococci</taxon>
        <taxon>Thermococcales</taxon>
        <taxon>Thermococcaceae</taxon>
        <taxon>Pyrococcus</taxon>
    </lineage>
</organism>
<evidence type="ECO:0000313" key="2">
    <source>
        <dbReference type="Proteomes" id="UP000001013"/>
    </source>
</evidence>
<dbReference type="DNASU" id="1468818"/>
<keyword evidence="2" id="KW-1185">Reference proteome</keyword>
<dbReference type="PATRIC" id="fig|186497.12.peg.1010"/>
<dbReference type="HOGENOM" id="CLU_2021591_0_0_2"/>
<protein>
    <submittedName>
        <fullName evidence="1">Uncharacterized protein</fullName>
    </submittedName>
</protein>